<comment type="pathway">
    <text evidence="2 15">Pyrimidine metabolism; CTP biosynthesis via salvage pathway; CTP from cytidine: step 1/3.</text>
</comment>
<name>A0A0E0G4U4_ORYNI</name>
<comment type="pathway">
    <text evidence="1 15">Pyrimidine metabolism; UMP biosynthesis via salvage pathway; UMP from uridine: step 1/1.</text>
</comment>
<keyword evidence="8" id="KW-0677">Repeat</keyword>
<evidence type="ECO:0000256" key="8">
    <source>
        <dbReference type="ARBA" id="ARBA00022737"/>
    </source>
</evidence>
<keyword evidence="6" id="KW-0433">Leucine-rich repeat</keyword>
<comment type="similarity">
    <text evidence="4">Belongs to the disease resistance NB-LRR family.</text>
</comment>
<evidence type="ECO:0000256" key="13">
    <source>
        <dbReference type="ARBA" id="ARBA00023134"/>
    </source>
</evidence>
<dbReference type="Gramene" id="ONIVA02G13310.3">
    <property type="protein sequence ID" value="ONIVA02G13310.3"/>
    <property type="gene ID" value="ONIVA02G13310"/>
</dbReference>
<evidence type="ECO:0000256" key="6">
    <source>
        <dbReference type="ARBA" id="ARBA00022614"/>
    </source>
</evidence>
<reference evidence="24" key="1">
    <citation type="submission" date="2015-04" db="UniProtKB">
        <authorList>
            <consortium name="EnsemblPlants"/>
        </authorList>
    </citation>
    <scope>IDENTIFICATION</scope>
    <source>
        <strain evidence="24">SL10</strain>
    </source>
</reference>
<dbReference type="Gene3D" id="1.10.10.10">
    <property type="entry name" value="Winged helix-like DNA-binding domain superfamily/Winged helix DNA-binding domain"/>
    <property type="match status" value="1"/>
</dbReference>
<dbReference type="CDD" id="cd14798">
    <property type="entry name" value="RX-CC_like"/>
    <property type="match status" value="1"/>
</dbReference>
<accession>A0A0E0G4U4</accession>
<dbReference type="PANTHER" id="PTHR23155:SF1137">
    <property type="entry name" value="OS08G0387700 PROTEIN"/>
    <property type="match status" value="1"/>
</dbReference>
<reference evidence="24" key="2">
    <citation type="submission" date="2018-04" db="EMBL/GenBank/DDBJ databases">
        <title>OnivRS2 (Oryza nivara Reference Sequence Version 2).</title>
        <authorList>
            <person name="Zhang J."/>
            <person name="Kudrna D."/>
            <person name="Lee S."/>
            <person name="Talag J."/>
            <person name="Rajasekar S."/>
            <person name="Welchert J."/>
            <person name="Hsing Y.-I."/>
            <person name="Wing R.A."/>
        </authorList>
    </citation>
    <scope>NUCLEOTIDE SEQUENCE [LARGE SCALE GENOMIC DNA]</scope>
    <source>
        <strain evidence="24">SL10</strain>
    </source>
</reference>
<feature type="domain" description="NB-ARC" evidence="19">
    <location>
        <begin position="793"/>
        <end position="965"/>
    </location>
</feature>
<evidence type="ECO:0000259" key="21">
    <source>
        <dbReference type="Pfam" id="PF18052"/>
    </source>
</evidence>
<proteinExistence type="inferred from homology"/>
<evidence type="ECO:0000256" key="14">
    <source>
        <dbReference type="ARBA" id="ARBA00023268"/>
    </source>
</evidence>
<comment type="similarity">
    <text evidence="15">Belongs to the uridine kinase family.</text>
</comment>
<keyword evidence="14" id="KW-0511">Multifunctional enzyme</keyword>
<feature type="domain" description="Phosphoribulokinase/uridine kinase" evidence="18">
    <location>
        <begin position="181"/>
        <end position="367"/>
    </location>
</feature>
<dbReference type="STRING" id="4536.A0A0E0G4U4"/>
<dbReference type="GO" id="GO:0044206">
    <property type="term" value="P:UMP salvage"/>
    <property type="evidence" value="ECO:0007669"/>
    <property type="project" value="UniProtKB-UniPathway"/>
</dbReference>
<dbReference type="GO" id="GO:0044211">
    <property type="term" value="P:CTP salvage"/>
    <property type="evidence" value="ECO:0007669"/>
    <property type="project" value="UniProtKB-UniPathway"/>
</dbReference>
<dbReference type="Pfam" id="PF14681">
    <property type="entry name" value="UPRTase"/>
    <property type="match status" value="1"/>
</dbReference>
<dbReference type="FunFam" id="3.40.50.300:FF:001091">
    <property type="entry name" value="Probable disease resistance protein At1g61300"/>
    <property type="match status" value="1"/>
</dbReference>
<dbReference type="FunFam" id="3.40.50.300:FF:002797">
    <property type="entry name" value="Uridine kinase"/>
    <property type="match status" value="1"/>
</dbReference>
<keyword evidence="7 15" id="KW-0808">Transferase</keyword>
<dbReference type="GO" id="GO:0042742">
    <property type="term" value="P:defense response to bacterium"/>
    <property type="evidence" value="ECO:0007669"/>
    <property type="project" value="UniProtKB-ARBA"/>
</dbReference>
<evidence type="ECO:0000256" key="10">
    <source>
        <dbReference type="ARBA" id="ARBA00022777"/>
    </source>
</evidence>
<evidence type="ECO:0000259" key="23">
    <source>
        <dbReference type="Pfam" id="PF23598"/>
    </source>
</evidence>
<feature type="region of interest" description="Disordered" evidence="17">
    <location>
        <begin position="1"/>
        <end position="50"/>
    </location>
</feature>
<evidence type="ECO:0000256" key="5">
    <source>
        <dbReference type="ARBA" id="ARBA00010723"/>
    </source>
</evidence>
<keyword evidence="15" id="KW-0067">ATP-binding</keyword>
<feature type="compositionally biased region" description="Pro residues" evidence="17">
    <location>
        <begin position="1531"/>
        <end position="1541"/>
    </location>
</feature>
<evidence type="ECO:0000256" key="9">
    <source>
        <dbReference type="ARBA" id="ARBA00022741"/>
    </source>
</evidence>
<evidence type="ECO:0000256" key="12">
    <source>
        <dbReference type="ARBA" id="ARBA00023054"/>
    </source>
</evidence>
<dbReference type="EnsemblPlants" id="ONIVA02G13310.3">
    <property type="protein sequence ID" value="ONIVA02G13310.3"/>
    <property type="gene ID" value="ONIVA02G13310"/>
</dbReference>
<dbReference type="PANTHER" id="PTHR23155">
    <property type="entry name" value="DISEASE RESISTANCE PROTEIN RP"/>
    <property type="match status" value="1"/>
</dbReference>
<dbReference type="InterPro" id="IPR000836">
    <property type="entry name" value="PRTase_dom"/>
</dbReference>
<dbReference type="SUPFAM" id="SSF52058">
    <property type="entry name" value="L domain-like"/>
    <property type="match status" value="1"/>
</dbReference>
<dbReference type="GO" id="GO:0043531">
    <property type="term" value="F:ADP binding"/>
    <property type="evidence" value="ECO:0007669"/>
    <property type="project" value="InterPro"/>
</dbReference>
<dbReference type="Gene3D" id="3.40.50.300">
    <property type="entry name" value="P-loop containing nucleotide triphosphate hydrolases"/>
    <property type="match status" value="2"/>
</dbReference>
<evidence type="ECO:0000259" key="22">
    <source>
        <dbReference type="Pfam" id="PF23559"/>
    </source>
</evidence>
<dbReference type="NCBIfam" id="TIGR00235">
    <property type="entry name" value="udk"/>
    <property type="match status" value="1"/>
</dbReference>
<comment type="similarity">
    <text evidence="5">In the C-terminal section; belongs to the UPRTase family.</text>
</comment>
<dbReference type="Proteomes" id="UP000006591">
    <property type="component" value="Chromosome 2"/>
</dbReference>
<dbReference type="InterPro" id="IPR058922">
    <property type="entry name" value="WHD_DRP"/>
</dbReference>
<dbReference type="Pfam" id="PF23598">
    <property type="entry name" value="LRR_14"/>
    <property type="match status" value="1"/>
</dbReference>
<dbReference type="SUPFAM" id="SSF53271">
    <property type="entry name" value="PRTase-like"/>
    <property type="match status" value="1"/>
</dbReference>
<dbReference type="GO" id="GO:0004849">
    <property type="term" value="F:uridine kinase activity"/>
    <property type="evidence" value="ECO:0007669"/>
    <property type="project" value="UniProtKB-EC"/>
</dbReference>
<keyword evidence="13" id="KW-0342">GTP-binding</keyword>
<dbReference type="Gene3D" id="3.40.50.2020">
    <property type="match status" value="1"/>
</dbReference>
<feature type="domain" description="Disease resistance R13L4/SHOC-2-like LRR" evidence="23">
    <location>
        <begin position="1168"/>
        <end position="1518"/>
    </location>
</feature>
<dbReference type="NCBIfam" id="NF004018">
    <property type="entry name" value="PRK05480.1"/>
    <property type="match status" value="1"/>
</dbReference>
<evidence type="ECO:0000259" key="20">
    <source>
        <dbReference type="Pfam" id="PF14681"/>
    </source>
</evidence>
<evidence type="ECO:0000256" key="2">
    <source>
        <dbReference type="ARBA" id="ARBA00004784"/>
    </source>
</evidence>
<dbReference type="InterPro" id="IPR055414">
    <property type="entry name" value="LRR_R13L4/SHOC2-like"/>
</dbReference>
<dbReference type="InterPro" id="IPR042197">
    <property type="entry name" value="Apaf_helical"/>
</dbReference>
<keyword evidence="9 15" id="KW-0547">Nucleotide-binding</keyword>
<comment type="catalytic activity">
    <reaction evidence="15">
        <text>uridine + ATP = UMP + ADP + H(+)</text>
        <dbReference type="Rhea" id="RHEA:16825"/>
        <dbReference type="ChEBI" id="CHEBI:15378"/>
        <dbReference type="ChEBI" id="CHEBI:16704"/>
        <dbReference type="ChEBI" id="CHEBI:30616"/>
        <dbReference type="ChEBI" id="CHEBI:57865"/>
        <dbReference type="ChEBI" id="CHEBI:456216"/>
        <dbReference type="EC" id="2.7.1.48"/>
    </reaction>
</comment>
<dbReference type="InterPro" id="IPR032675">
    <property type="entry name" value="LRR_dom_sf"/>
</dbReference>
<dbReference type="InterPro" id="IPR029057">
    <property type="entry name" value="PRTase-like"/>
</dbReference>
<evidence type="ECO:0000313" key="25">
    <source>
        <dbReference type="Proteomes" id="UP000006591"/>
    </source>
</evidence>
<dbReference type="FunFam" id="1.10.10.10:FF:000322">
    <property type="entry name" value="Probable disease resistance protein At1g63360"/>
    <property type="match status" value="1"/>
</dbReference>
<dbReference type="InterPro" id="IPR027417">
    <property type="entry name" value="P-loop_NTPase"/>
</dbReference>
<dbReference type="InterPro" id="IPR038005">
    <property type="entry name" value="RX-like_CC"/>
</dbReference>
<evidence type="ECO:0000259" key="18">
    <source>
        <dbReference type="Pfam" id="PF00485"/>
    </source>
</evidence>
<dbReference type="Pfam" id="PF00931">
    <property type="entry name" value="NB-ARC"/>
    <property type="match status" value="1"/>
</dbReference>
<dbReference type="HOGENOM" id="CLU_003562_0_0_1"/>
<dbReference type="InterPro" id="IPR006083">
    <property type="entry name" value="PRK/URK"/>
</dbReference>
<organism evidence="24">
    <name type="scientific">Oryza nivara</name>
    <name type="common">Indian wild rice</name>
    <name type="synonym">Oryza sativa f. spontanea</name>
    <dbReference type="NCBI Taxonomy" id="4536"/>
    <lineage>
        <taxon>Eukaryota</taxon>
        <taxon>Viridiplantae</taxon>
        <taxon>Streptophyta</taxon>
        <taxon>Embryophyta</taxon>
        <taxon>Tracheophyta</taxon>
        <taxon>Spermatophyta</taxon>
        <taxon>Magnoliopsida</taxon>
        <taxon>Liliopsida</taxon>
        <taxon>Poales</taxon>
        <taxon>Poaceae</taxon>
        <taxon>BOP clade</taxon>
        <taxon>Oryzoideae</taxon>
        <taxon>Oryzeae</taxon>
        <taxon>Oryzinae</taxon>
        <taxon>Oryza</taxon>
    </lineage>
</organism>
<dbReference type="InterPro" id="IPR044974">
    <property type="entry name" value="Disease_R_plants"/>
</dbReference>
<feature type="domain" description="Disease resistance N-terminal" evidence="21">
    <location>
        <begin position="646"/>
        <end position="716"/>
    </location>
</feature>
<dbReference type="CDD" id="cd02023">
    <property type="entry name" value="UMPK"/>
    <property type="match status" value="1"/>
</dbReference>
<evidence type="ECO:0000256" key="1">
    <source>
        <dbReference type="ARBA" id="ARBA00004690"/>
    </source>
</evidence>
<dbReference type="NCBIfam" id="NF001097">
    <property type="entry name" value="PRK00129.1"/>
    <property type="match status" value="1"/>
</dbReference>
<dbReference type="UniPathway" id="UPA00579">
    <property type="reaction ID" value="UER00640"/>
</dbReference>
<feature type="domain" description="Phosphoribosyltransferase" evidence="20">
    <location>
        <begin position="396"/>
        <end position="597"/>
    </location>
</feature>
<dbReference type="GO" id="GO:0043771">
    <property type="term" value="F:cytidine kinase activity"/>
    <property type="evidence" value="ECO:0007669"/>
    <property type="project" value="RHEA"/>
</dbReference>
<evidence type="ECO:0000256" key="7">
    <source>
        <dbReference type="ARBA" id="ARBA00022679"/>
    </source>
</evidence>
<keyword evidence="25" id="KW-1185">Reference proteome</keyword>
<comment type="similarity">
    <text evidence="3">In the N-terminal section; belongs to the uridine kinase family.</text>
</comment>
<keyword evidence="10 15" id="KW-0418">Kinase</keyword>
<dbReference type="PRINTS" id="PR00988">
    <property type="entry name" value="URIDINKINASE"/>
</dbReference>
<dbReference type="eggNOG" id="KOG4658">
    <property type="taxonomic scope" value="Eukaryota"/>
</dbReference>
<dbReference type="CDD" id="cd06223">
    <property type="entry name" value="PRTases_typeI"/>
    <property type="match status" value="1"/>
</dbReference>
<dbReference type="eggNOG" id="KOG4203">
    <property type="taxonomic scope" value="Eukaryota"/>
</dbReference>
<dbReference type="InterPro" id="IPR041118">
    <property type="entry name" value="Rx_N"/>
</dbReference>
<dbReference type="EC" id="2.7.1.48" evidence="15"/>
<dbReference type="SUPFAM" id="SSF52540">
    <property type="entry name" value="P-loop containing nucleoside triphosphate hydrolases"/>
    <property type="match status" value="2"/>
</dbReference>
<dbReference type="Gene3D" id="1.10.8.430">
    <property type="entry name" value="Helical domain of apoptotic protease-activating factors"/>
    <property type="match status" value="1"/>
</dbReference>
<evidence type="ECO:0000256" key="3">
    <source>
        <dbReference type="ARBA" id="ARBA00008173"/>
    </source>
</evidence>
<dbReference type="Pfam" id="PF23559">
    <property type="entry name" value="WHD_DRP"/>
    <property type="match status" value="1"/>
</dbReference>
<dbReference type="Gene3D" id="3.80.10.10">
    <property type="entry name" value="Ribonuclease Inhibitor"/>
    <property type="match status" value="1"/>
</dbReference>
<evidence type="ECO:0000256" key="17">
    <source>
        <dbReference type="SAM" id="MobiDB-lite"/>
    </source>
</evidence>
<protein>
    <recommendedName>
        <fullName evidence="15">Uridine kinase</fullName>
        <ecNumber evidence="15">2.7.1.48</ecNumber>
    </recommendedName>
</protein>
<dbReference type="InterPro" id="IPR000764">
    <property type="entry name" value="Uridine_kinase-like"/>
</dbReference>
<dbReference type="GO" id="GO:0002758">
    <property type="term" value="P:innate immune response-activating signaling pathway"/>
    <property type="evidence" value="ECO:0007669"/>
    <property type="project" value="UniProtKB-ARBA"/>
</dbReference>
<keyword evidence="12 16" id="KW-0175">Coiled coil</keyword>
<evidence type="ECO:0000313" key="24">
    <source>
        <dbReference type="EnsemblPlants" id="ONIVA02G13310.3"/>
    </source>
</evidence>
<evidence type="ECO:0000256" key="15">
    <source>
        <dbReference type="RuleBase" id="RU003825"/>
    </source>
</evidence>
<evidence type="ECO:0000256" key="16">
    <source>
        <dbReference type="SAM" id="Coils"/>
    </source>
</evidence>
<feature type="coiled-coil region" evidence="16">
    <location>
        <begin position="735"/>
        <end position="762"/>
    </location>
</feature>
<evidence type="ECO:0000256" key="4">
    <source>
        <dbReference type="ARBA" id="ARBA00008894"/>
    </source>
</evidence>
<dbReference type="InterPro" id="IPR036388">
    <property type="entry name" value="WH-like_DNA-bd_sf"/>
</dbReference>
<dbReference type="GO" id="GO:0005525">
    <property type="term" value="F:GTP binding"/>
    <property type="evidence" value="ECO:0007669"/>
    <property type="project" value="UniProtKB-KW"/>
</dbReference>
<dbReference type="GO" id="GO:0005524">
    <property type="term" value="F:ATP binding"/>
    <property type="evidence" value="ECO:0007669"/>
    <property type="project" value="UniProtKB-KW"/>
</dbReference>
<dbReference type="Gene3D" id="1.20.5.4130">
    <property type="match status" value="1"/>
</dbReference>
<keyword evidence="11" id="KW-0611">Plant defense</keyword>
<feature type="region of interest" description="Disordered" evidence="17">
    <location>
        <begin position="1526"/>
        <end position="1558"/>
    </location>
</feature>
<evidence type="ECO:0000259" key="19">
    <source>
        <dbReference type="Pfam" id="PF00931"/>
    </source>
</evidence>
<evidence type="ECO:0000256" key="11">
    <source>
        <dbReference type="ARBA" id="ARBA00022821"/>
    </source>
</evidence>
<sequence length="1596" mass="179024">MDKRPNPRNIDKPNFLEMPSIPPGKKGSKKDGISSAWVSRRRPRLLPPPLPPTLSLSPLSSLSPPPTRQPLSLSLLSHFVPLPLPSPSVPRICRHRGWARFWLISPSQLLAAAAISVRGFAPRFLEQYMGSRPVDEVLDAAAAGVHYSTLRLDELNINGSMTGEEQPTTSGVENGHQEPFVIGVAGGASSGKSTVCKMIIDQLRDQRVVVVTQESFYYGLSDEELVHVHDYNFDHPDAFDTELLLSCMENLKHGKAVDIPNYNFKTYKSVASARKVNPSDVIILEGILVFHDSRVRDLMNMKIFVDTDADVRLTRRIRRDTIEKGRDIKTVLDQYSKFVKPAFEDFILPTKKYADIIIPRGGDNDVAIDLIVQHIRTKLGQHDLCKVHPNLYVIQTTYQIRGMHTIIRDAATTTHDFIFYADRLIRLVVEHGLGHLPFKEKQVITPTGSVYTGVEFSKRLCGISVIRSGESMENALRACCKGIKIGKILIHREGDNGKQLIYHNLPKDIANRHVLLLDPILGTGNSAVQAISLLLKKGVQETNIIFLNLISAPQGVHVVSKRFPRVKIVTSEIEFGLNDDFRVIPGMGEFGDRYFGTDDYQSSTPFFCDEKNRVSSRARDGWCGGERFLRGDELRHSQAGFLAHRREYTHLKGVKSGIRWLRDELGSMNAVLQRLGDMDDDQIDVQTKEWRNKVRELSYDIEDCIDRFLQNHSSGDANANLLQKGVRKMKKLWENHQIGDEIKQLKERVIEEKERHERYKIADRLMVAPQHVRLDPRVPALYEQAKNLVGIDKPREQIIGWIKSEEKQLKVVSIFGTGGLGKTTLAMDVYHKIDESFDCRAMVSVSRTPDIKKLLRDILFQINEREYEKSNDWEMEQLIPKLRKNLEDKRYFFIIDDIWSTDAWKQLKSALPANDNKSRIITTTRIRDVAKSCCCDFVGHMYEAMPQSEENSCKLFFRRVFSSEDCPKHLTEAASVILKKCGGLPLAIISIAGLLSNKNPTVEVWTKIKNSISSMKDSPVDKMKRILFLSYFDLPQYLKTCLLYLSVFPEDSNIDPRRLIRLWVAEGLILGQSRACTEQSGESYLHELINRSMIQPSKIGADGRVKICRIHDVILDFIVSQAEEENFVTILNNSDPSDYTSNKFRRLSLQSGFSEGSKMPKASKDLSHLRSLHMFKHESLPVVPSEFAKCQVLRVLAINFVWGTTILNMLDIFYLRIKGGIHKLPEQIGKLQHLQTLDLAYTRIEKLPASIVQLQKLVHLLIPFGVPLPDEIGNLQALEVLSGIDLDRASVKSIYGLGELSKLRDVRIWWSDSNEDNSKEGHRTACISSLSKLVKCSLQSLRLARGLSNPDVIASLMISCGFIPPLRRLVFYDEFPTIPSQFASLVNLTRLRVEVGGVGGLEILASLPILQSLTLDTNSDVSNLRWVISGQGFQNLRKFNFEIRDSVVGLMFEPGAMPKLQRLKLWLYARWQLDVHGGPVVGLHHLSALKSIALVFNCNGAVAAEVESSEDDARAAAHCIVSEQAVASGTPPAPPPHPTPPAIRMTTTGNGGGGTTPNPTGVAPATLPLTHMKVAVLALTASSLARTLLAMSPSIN</sequence>
<dbReference type="FunFam" id="3.40.50.2020:FF:000015">
    <property type="entry name" value="Uridine kinase"/>
    <property type="match status" value="1"/>
</dbReference>
<feature type="domain" description="Disease resistance protein winged helix" evidence="22">
    <location>
        <begin position="1047"/>
        <end position="1118"/>
    </location>
</feature>
<feature type="compositionally biased region" description="Basic and acidic residues" evidence="17">
    <location>
        <begin position="1"/>
        <end position="11"/>
    </location>
</feature>
<dbReference type="UniPathway" id="UPA00574">
    <property type="reaction ID" value="UER00637"/>
</dbReference>
<comment type="catalytic activity">
    <reaction evidence="15">
        <text>cytidine + ATP = CMP + ADP + H(+)</text>
        <dbReference type="Rhea" id="RHEA:24674"/>
        <dbReference type="ChEBI" id="CHEBI:15378"/>
        <dbReference type="ChEBI" id="CHEBI:17562"/>
        <dbReference type="ChEBI" id="CHEBI:30616"/>
        <dbReference type="ChEBI" id="CHEBI:60377"/>
        <dbReference type="ChEBI" id="CHEBI:456216"/>
        <dbReference type="EC" id="2.7.1.48"/>
    </reaction>
</comment>
<dbReference type="GO" id="GO:0009626">
    <property type="term" value="P:plant-type hypersensitive response"/>
    <property type="evidence" value="ECO:0007669"/>
    <property type="project" value="UniProtKB-ARBA"/>
</dbReference>
<dbReference type="InterPro" id="IPR002182">
    <property type="entry name" value="NB-ARC"/>
</dbReference>
<dbReference type="Pfam" id="PF00485">
    <property type="entry name" value="PRK"/>
    <property type="match status" value="1"/>
</dbReference>
<dbReference type="Pfam" id="PF18052">
    <property type="entry name" value="Rx_N"/>
    <property type="match status" value="1"/>
</dbReference>